<keyword evidence="3" id="KW-0378">Hydrolase</keyword>
<evidence type="ECO:0000256" key="3">
    <source>
        <dbReference type="ARBA" id="ARBA00022801"/>
    </source>
</evidence>
<reference evidence="6" key="1">
    <citation type="submission" date="2020-11" db="EMBL/GenBank/DDBJ databases">
        <authorList>
            <person name="Tran Van P."/>
        </authorList>
    </citation>
    <scope>NUCLEOTIDE SEQUENCE</scope>
</reference>
<organism evidence="6">
    <name type="scientific">Notodromas monacha</name>
    <dbReference type="NCBI Taxonomy" id="399045"/>
    <lineage>
        <taxon>Eukaryota</taxon>
        <taxon>Metazoa</taxon>
        <taxon>Ecdysozoa</taxon>
        <taxon>Arthropoda</taxon>
        <taxon>Crustacea</taxon>
        <taxon>Oligostraca</taxon>
        <taxon>Ostracoda</taxon>
        <taxon>Podocopa</taxon>
        <taxon>Podocopida</taxon>
        <taxon>Cypridocopina</taxon>
        <taxon>Cypridoidea</taxon>
        <taxon>Cyprididae</taxon>
        <taxon>Notodromas</taxon>
    </lineage>
</organism>
<dbReference type="InterPro" id="IPR013520">
    <property type="entry name" value="Ribonucl_H"/>
</dbReference>
<keyword evidence="7" id="KW-1185">Reference proteome</keyword>
<dbReference type="GO" id="GO:0004527">
    <property type="term" value="F:exonuclease activity"/>
    <property type="evidence" value="ECO:0007669"/>
    <property type="project" value="InterPro"/>
</dbReference>
<dbReference type="EMBL" id="OA882086">
    <property type="protein sequence ID" value="CAD7272630.1"/>
    <property type="molecule type" value="Genomic_DNA"/>
</dbReference>
<dbReference type="GO" id="GO:0006364">
    <property type="term" value="P:rRNA processing"/>
    <property type="evidence" value="ECO:0007669"/>
    <property type="project" value="UniProtKB-KW"/>
</dbReference>
<dbReference type="InterPro" id="IPR012337">
    <property type="entry name" value="RNaseH-like_sf"/>
</dbReference>
<dbReference type="Pfam" id="PF00929">
    <property type="entry name" value="RNase_T"/>
    <property type="match status" value="1"/>
</dbReference>
<dbReference type="GO" id="GO:0005634">
    <property type="term" value="C:nucleus"/>
    <property type="evidence" value="ECO:0007669"/>
    <property type="project" value="TreeGrafter"/>
</dbReference>
<dbReference type="SUPFAM" id="SSF53098">
    <property type="entry name" value="Ribonuclease H-like"/>
    <property type="match status" value="1"/>
</dbReference>
<sequence length="318" mass="35072">MPGATVMSILRSPMSPTEKDNLKRLVKGMQLNLKDVGVPNNNDWMGQVQFYVEARLPGSHKAMYHSNLSKHLGMLHSDAGGLGIVPGHQVQANVICLLLVSVVLQMQVVWASSQGIRETPDGKHQFKTFGPGLNSESANGFFQFREYRAGQKFCVALDCEMLYTTNGEEIGAISLVDDYGDILISEYIKPVGVVTDYRTAFSGLTASLLSRALYSAEDILRKMQTYIGPDTILVGHGIDKDMQCLRVLHRNVFDTGVVTPIQPYTGINRRKSLEVRVREEFSDSTFRASGGPHNCTDDAQYSMALARVDAGATKRGFF</sequence>
<accession>A0A7R9BEN6</accession>
<dbReference type="SMART" id="SM00479">
    <property type="entry name" value="EXOIII"/>
    <property type="match status" value="1"/>
</dbReference>
<dbReference type="EMBL" id="CAJPEX010000049">
    <property type="protein sequence ID" value="CAG0912782.1"/>
    <property type="molecule type" value="Genomic_DNA"/>
</dbReference>
<evidence type="ECO:0000256" key="1">
    <source>
        <dbReference type="ARBA" id="ARBA00022552"/>
    </source>
</evidence>
<dbReference type="InterPro" id="IPR047021">
    <property type="entry name" value="REXO1/3/4-like"/>
</dbReference>
<dbReference type="InterPro" id="IPR036397">
    <property type="entry name" value="RNaseH_sf"/>
</dbReference>
<evidence type="ECO:0000313" key="6">
    <source>
        <dbReference type="EMBL" id="CAD7272630.1"/>
    </source>
</evidence>
<proteinExistence type="predicted"/>
<gene>
    <name evidence="6" type="ORF">NMOB1V02_LOCUS554</name>
</gene>
<dbReference type="AlphaFoldDB" id="A0A7R9BEN6"/>
<evidence type="ECO:0000256" key="2">
    <source>
        <dbReference type="ARBA" id="ARBA00022722"/>
    </source>
</evidence>
<name>A0A7R9BEN6_9CRUS</name>
<feature type="domain" description="Exonuclease" evidence="5">
    <location>
        <begin position="153"/>
        <end position="315"/>
    </location>
</feature>
<dbReference type="PANTHER" id="PTHR12801">
    <property type="entry name" value="RNA EXONUCLEASE REXO1 / RECO3 FAMILY MEMBER-RELATED"/>
    <property type="match status" value="1"/>
</dbReference>
<dbReference type="Gene3D" id="3.30.420.10">
    <property type="entry name" value="Ribonuclease H-like superfamily/Ribonuclease H"/>
    <property type="match status" value="1"/>
</dbReference>
<dbReference type="Proteomes" id="UP000678499">
    <property type="component" value="Unassembled WGS sequence"/>
</dbReference>
<evidence type="ECO:0000259" key="5">
    <source>
        <dbReference type="SMART" id="SM00479"/>
    </source>
</evidence>
<evidence type="ECO:0000256" key="4">
    <source>
        <dbReference type="ARBA" id="ARBA00025599"/>
    </source>
</evidence>
<dbReference type="GO" id="GO:0003676">
    <property type="term" value="F:nucleic acid binding"/>
    <property type="evidence" value="ECO:0007669"/>
    <property type="project" value="InterPro"/>
</dbReference>
<dbReference type="PANTHER" id="PTHR12801:SF45">
    <property type="entry name" value="RNA EXONUCLEASE 4"/>
    <property type="match status" value="1"/>
</dbReference>
<evidence type="ECO:0000313" key="7">
    <source>
        <dbReference type="Proteomes" id="UP000678499"/>
    </source>
</evidence>
<keyword evidence="2" id="KW-0540">Nuclease</keyword>
<keyword evidence="1" id="KW-0698">rRNA processing</keyword>
<comment type="function">
    <text evidence="4">Exoribonuclease involved in ribosome biosynthesis. Involved in the processing of ITS1, the internal transcribed spacer localized between the 18S and 5.8S rRNAs.</text>
</comment>
<protein>
    <recommendedName>
        <fullName evidence="5">Exonuclease domain-containing protein</fullName>
    </recommendedName>
</protein>